<protein>
    <recommendedName>
        <fullName evidence="3">Trichome birefringence-like C-terminal domain-containing protein</fullName>
    </recommendedName>
</protein>
<dbReference type="Proteomes" id="UP000027586">
    <property type="component" value="Unassembled WGS sequence"/>
</dbReference>
<reference evidence="4" key="1">
    <citation type="submission" date="2013-08" db="EMBL/GenBank/DDBJ databases">
        <title>Gene expansion shapes genome architecture in the human pathogen Lichtheimia corymbifera: an evolutionary genomics analysis in the ancient terrestrial Mucorales (Mucoromycotina).</title>
        <authorList>
            <person name="Schwartze V.U."/>
            <person name="Winter S."/>
            <person name="Shelest E."/>
            <person name="Marcet-Houben M."/>
            <person name="Horn F."/>
            <person name="Wehner S."/>
            <person name="Hoffmann K."/>
            <person name="Riege K."/>
            <person name="Sammeth M."/>
            <person name="Nowrousian M."/>
            <person name="Valiante V."/>
            <person name="Linde J."/>
            <person name="Jacobsen I.D."/>
            <person name="Marz M."/>
            <person name="Brakhage A.A."/>
            <person name="Gabaldon T."/>
            <person name="Bocker S."/>
            <person name="Voigt K."/>
        </authorList>
    </citation>
    <scope>NUCLEOTIDE SEQUENCE [LARGE SCALE GENOMIC DNA]</scope>
    <source>
        <strain evidence="4">FSU 9682</strain>
    </source>
</reference>
<evidence type="ECO:0000256" key="1">
    <source>
        <dbReference type="ARBA" id="ARBA00007727"/>
    </source>
</evidence>
<sequence length="420" mass="47717">MFLQRIVRRSSRSRLIIYIGIVGVLIFCSSLNKPSSPPITQIDDIPEPIHDHYQPALDDTTTLPWYTHPHPALPVSNNFSTAHLSLDQRQALWKHSVERAQQVAELVLGPIQGIPGSVHRTHEAAERVRAQIDCWTSQGQWKQQDGYHLAKHFQDPLYGKCKRQQDPYVWSTPPTTTCPLDDTVDPVTWCSLLDGRNTLIVGDLVQYQLHEVLLDAMRDGPTVCFGELNCKDHTLCQQPEARMRYIRNDILSPVSRINRAKGHPSVDTIEWPFITSPMMRAYSVLILNRAPVVEDDETFIQQLVETMRVIRSRAPDTLLLYRSTSIGHPFCNDAQEPLESHLKDEELQQLPYGWSELKRRNAMARKIVEAAGGVFVDLAALTDLRPDGHMGGQDCLRYCIPGPLDAWVQILYHVFLSLAQ</sequence>
<keyword evidence="2" id="KW-0472">Membrane</keyword>
<dbReference type="GO" id="GO:0016740">
    <property type="term" value="F:transferase activity"/>
    <property type="evidence" value="ECO:0007669"/>
    <property type="project" value="InterPro"/>
</dbReference>
<proteinExistence type="inferred from homology"/>
<name>A0A068S2D1_9FUNG</name>
<dbReference type="Pfam" id="PF13839">
    <property type="entry name" value="PC-Esterase"/>
    <property type="match status" value="1"/>
</dbReference>
<dbReference type="AlphaFoldDB" id="A0A068S2D1"/>
<keyword evidence="2" id="KW-0812">Transmembrane</keyword>
<evidence type="ECO:0000259" key="3">
    <source>
        <dbReference type="Pfam" id="PF13839"/>
    </source>
</evidence>
<dbReference type="VEuPathDB" id="FungiDB:LCOR_07232.1"/>
<dbReference type="InterPro" id="IPR026057">
    <property type="entry name" value="TBL_C"/>
</dbReference>
<dbReference type="OrthoDB" id="630188at2759"/>
<comment type="similarity">
    <text evidence="1">Belongs to the PC-esterase family. TBL subfamily.</text>
</comment>
<accession>A0A068S2D1</accession>
<evidence type="ECO:0000256" key="2">
    <source>
        <dbReference type="SAM" id="Phobius"/>
    </source>
</evidence>
<dbReference type="EMBL" id="CBTN010000035">
    <property type="protein sequence ID" value="CDH56150.1"/>
    <property type="molecule type" value="Genomic_DNA"/>
</dbReference>
<gene>
    <name evidence="4" type="ORF">LCOR_07232.1</name>
</gene>
<evidence type="ECO:0000313" key="4">
    <source>
        <dbReference type="EMBL" id="CDH56150.1"/>
    </source>
</evidence>
<feature type="transmembrane region" description="Helical" evidence="2">
    <location>
        <begin position="15"/>
        <end position="32"/>
    </location>
</feature>
<organism evidence="4 5">
    <name type="scientific">Lichtheimia corymbifera JMRC:FSU:9682</name>
    <dbReference type="NCBI Taxonomy" id="1263082"/>
    <lineage>
        <taxon>Eukaryota</taxon>
        <taxon>Fungi</taxon>
        <taxon>Fungi incertae sedis</taxon>
        <taxon>Mucoromycota</taxon>
        <taxon>Mucoromycotina</taxon>
        <taxon>Mucoromycetes</taxon>
        <taxon>Mucorales</taxon>
        <taxon>Lichtheimiaceae</taxon>
        <taxon>Lichtheimia</taxon>
    </lineage>
</organism>
<evidence type="ECO:0000313" key="5">
    <source>
        <dbReference type="Proteomes" id="UP000027586"/>
    </source>
</evidence>
<feature type="domain" description="Trichome birefringence-like C-terminal" evidence="3">
    <location>
        <begin position="307"/>
        <end position="413"/>
    </location>
</feature>
<comment type="caution">
    <text evidence="4">The sequence shown here is derived from an EMBL/GenBank/DDBJ whole genome shotgun (WGS) entry which is preliminary data.</text>
</comment>
<keyword evidence="2" id="KW-1133">Transmembrane helix</keyword>
<keyword evidence="5" id="KW-1185">Reference proteome</keyword>